<dbReference type="EMBL" id="JAPYKO010000004">
    <property type="protein sequence ID" value="MEI9402303.1"/>
    <property type="molecule type" value="Genomic_DNA"/>
</dbReference>
<dbReference type="Pfam" id="PF16075">
    <property type="entry name" value="DUF4815"/>
    <property type="match status" value="1"/>
</dbReference>
<comment type="caution">
    <text evidence="3">The sequence shown here is derived from an EMBL/GenBank/DDBJ whole genome shotgun (WGS) entry which is preliminary data.</text>
</comment>
<dbReference type="Proteomes" id="UP001366503">
    <property type="component" value="Unassembled WGS sequence"/>
</dbReference>
<accession>A0ABU8KBC6</accession>
<evidence type="ECO:0000313" key="3">
    <source>
        <dbReference type="EMBL" id="MEI9402303.1"/>
    </source>
</evidence>
<feature type="region of interest" description="Disordered" evidence="1">
    <location>
        <begin position="706"/>
        <end position="740"/>
    </location>
</feature>
<name>A0ABU8KBC6_9HYPH</name>
<feature type="compositionally biased region" description="Gly residues" evidence="1">
    <location>
        <begin position="722"/>
        <end position="735"/>
    </location>
</feature>
<evidence type="ECO:0000313" key="4">
    <source>
        <dbReference type="Proteomes" id="UP001366503"/>
    </source>
</evidence>
<dbReference type="InterPro" id="IPR032096">
    <property type="entry name" value="DUF4815"/>
</dbReference>
<keyword evidence="4" id="KW-1185">Reference proteome</keyword>
<feature type="domain" description="DUF4815" evidence="2">
    <location>
        <begin position="20"/>
        <end position="586"/>
    </location>
</feature>
<dbReference type="RefSeq" id="WP_337092635.1">
    <property type="nucleotide sequence ID" value="NZ_JAPYKO010000004.1"/>
</dbReference>
<organism evidence="3 4">
    <name type="scientific">Mesorhizobium argentiipisi</name>
    <dbReference type="NCBI Taxonomy" id="3015175"/>
    <lineage>
        <taxon>Bacteria</taxon>
        <taxon>Pseudomonadati</taxon>
        <taxon>Pseudomonadota</taxon>
        <taxon>Alphaproteobacteria</taxon>
        <taxon>Hyphomicrobiales</taxon>
        <taxon>Phyllobacteriaceae</taxon>
        <taxon>Mesorhizobium</taxon>
    </lineage>
</organism>
<proteinExistence type="predicted"/>
<evidence type="ECO:0000256" key="1">
    <source>
        <dbReference type="SAM" id="MobiDB-lite"/>
    </source>
</evidence>
<gene>
    <name evidence="3" type="ORF">O7A05_09015</name>
</gene>
<sequence length="1074" mass="115511">MANEQYLIFDKATRPDLADIYDRSQASPPRERVLMRERKFAQGAEFNEAFSIEARKRTNIGNMVASDGDRRKGCEIIVDPFSGDTTLAAGEVYVRGDIRPVDEASFAGLPIVGDVVVGVRVLQTVVTHEEDESLLGLHEEAIVSYGEPGAAREELSLVWGWNGDGQAGALYRVYQIRDGFVVDQTPPPSLSGFNAAMAAQDYDAHENYVARGCRVTALGLSGGKQWFSIEEGTANILGYKRTRNTATRFGQPEEPDILNIASEPHTFDDGGTGTATIALNRSPINSVAQVIVTKEVTETIVRGAVANTTDLLGHTGVVSISLVKQGATTYVSPASYTRNGDRIDWSPGGPEPAPGSSFDITYRYLDAVVPSVVTPTGITISGGVTGGNVFVSYNFNLPRHDLICLDRDGNIVYLKGIPAVEQPQPPAPPATLLALCVVENDWFGTPAIINNGTRSLPFWQLQRMYDRLVDAIDLIALARLQMDISAREPVAKKGVFVDPLNDDRYRDAGEAQNGAVFNGSFQIPIIPSFQAFSMAAPACLTYTEEPLILQEAVTGCTKINPYQSFAPLPAKMYLTPTQDFWTETQDESLSPITQVFGQGNRSRVTNVEVITSTRDVTAYFLRQINVAFEIDGFGPGEILQKLTFDGIDVTPAGPLAADVNGKVVGTFTIPANVPSGTKHVAAVGAGGDSAAAEFTGQGRIEISTSQQITTVQRFRDPPPRNTGGGSGNGQGGNGGSRTDPVAQSFMFAEGRHIASIEVKFCAIGDASQPVLCEIVTMDNGYPTTDVIAQTETDMHSAIIGTWHKFTFDPPVFIPAGVETAFVLKTNDPNHSVSYAARGGFDAARQEWIGAQPYTIGVRFSSSNASTWTAHQDEDLTFRLNAAKFDPVSKTIALGTVTAISLSDFIAEAQVFLPTGDTRVVFEIEPVGETPVRIEPGQVWERQSFFTGNAALRAILTGTDKVSPIMGRDVLAIKGTMQANGVYVSDAFTMGNLIRLDAVMKTKLPAGSALTVHYDKADDNWQLLPQASATVLADGTFERTFRTTGLTAIQGRIRLTLTGSPAARPAVSDLRAFSI</sequence>
<evidence type="ECO:0000259" key="2">
    <source>
        <dbReference type="Pfam" id="PF16075"/>
    </source>
</evidence>
<protein>
    <submittedName>
        <fullName evidence="3">DUF4815 domain-containing protein</fullName>
    </submittedName>
</protein>
<reference evidence="3 4" key="1">
    <citation type="submission" date="2022-12" db="EMBL/GenBank/DDBJ databases">
        <authorList>
            <person name="Muema E."/>
        </authorList>
    </citation>
    <scope>NUCLEOTIDE SEQUENCE [LARGE SCALE GENOMIC DNA]</scope>
    <source>
        <strain evidence="4">1330</strain>
    </source>
</reference>